<sequence>MRSTSAWERPPRPPPLVQPPPYTLRNFTQRVDHFNFFHDRTFAQRYLLSTAYFTPGSPAPLLVFTGAEGGDVEALYASGDYGTPLAFAQSSGALLVFLECRFFGGSLPFGAASFAASAARLGLLSVEQVLADYAAILTALREEFGWTRPLVAFGGSLAGTLAALLRLASPSLVDAAWASSAPLLGYVGTGVSQFAWRAQITANYQTLGGGGCVPRVRAAFSALHGAGGAEVRDALRTCEGSYDRSWADVQGLVWSLVESAGEFCYPPSSAAIAGYCQALGAGGGEGGGWRARGLRGVLSLLRLGAPSFFSPRGNGSCLNLTAVRAKAAEGSVGWNYLACTEIVHPIGANNVTDFFPPANWSVAQTAAWCASQFGVAQPRASWIPSEFGLYHLQRFSRSHSRVLFVYGLRDPWHTQGIGLHNLSSTLPVVTIDDGSHCADMQSPSPLDTPSMILGRSRAEAILRNWLQDLQRTSTL</sequence>
<evidence type="ECO:0000313" key="7">
    <source>
        <dbReference type="EMBL" id="KAL1503900.1"/>
    </source>
</evidence>
<keyword evidence="2" id="KW-0645">Protease</keyword>
<dbReference type="InterPro" id="IPR042269">
    <property type="entry name" value="Ser_carbopepase_S28_SKS"/>
</dbReference>
<evidence type="ECO:0000256" key="4">
    <source>
        <dbReference type="ARBA" id="ARBA00022801"/>
    </source>
</evidence>
<comment type="similarity">
    <text evidence="1">Belongs to the peptidase S28 family.</text>
</comment>
<reference evidence="7 8" key="1">
    <citation type="journal article" date="2024" name="Science">
        <title>Giant polyketide synthase enzymes in the biosynthesis of giant marine polyether toxins.</title>
        <authorList>
            <person name="Fallon T.R."/>
            <person name="Shende V.V."/>
            <person name="Wierzbicki I.H."/>
            <person name="Pendleton A.L."/>
            <person name="Watervoot N.F."/>
            <person name="Auber R.P."/>
            <person name="Gonzalez D.J."/>
            <person name="Wisecaver J.H."/>
            <person name="Moore B.S."/>
        </authorList>
    </citation>
    <scope>NUCLEOTIDE SEQUENCE [LARGE SCALE GENOMIC DNA]</scope>
    <source>
        <strain evidence="7 8">12B1</strain>
    </source>
</reference>
<dbReference type="GO" id="GO:0006508">
    <property type="term" value="P:proteolysis"/>
    <property type="evidence" value="ECO:0007669"/>
    <property type="project" value="UniProtKB-KW"/>
</dbReference>
<dbReference type="AlphaFoldDB" id="A0AB34IP78"/>
<keyword evidence="3" id="KW-0732">Signal</keyword>
<dbReference type="GO" id="GO:0008239">
    <property type="term" value="F:dipeptidyl-peptidase activity"/>
    <property type="evidence" value="ECO:0007669"/>
    <property type="project" value="TreeGrafter"/>
</dbReference>
<feature type="region of interest" description="Disordered" evidence="6">
    <location>
        <begin position="1"/>
        <end position="21"/>
    </location>
</feature>
<gene>
    <name evidence="7" type="ORF">AB1Y20_012362</name>
</gene>
<evidence type="ECO:0000256" key="1">
    <source>
        <dbReference type="ARBA" id="ARBA00011079"/>
    </source>
</evidence>
<dbReference type="Proteomes" id="UP001515480">
    <property type="component" value="Unassembled WGS sequence"/>
</dbReference>
<dbReference type="GO" id="GO:0070008">
    <property type="term" value="F:serine-type exopeptidase activity"/>
    <property type="evidence" value="ECO:0007669"/>
    <property type="project" value="InterPro"/>
</dbReference>
<organism evidence="7 8">
    <name type="scientific">Prymnesium parvum</name>
    <name type="common">Toxic golden alga</name>
    <dbReference type="NCBI Taxonomy" id="97485"/>
    <lineage>
        <taxon>Eukaryota</taxon>
        <taxon>Haptista</taxon>
        <taxon>Haptophyta</taxon>
        <taxon>Prymnesiophyceae</taxon>
        <taxon>Prymnesiales</taxon>
        <taxon>Prymnesiaceae</taxon>
        <taxon>Prymnesium</taxon>
    </lineage>
</organism>
<evidence type="ECO:0000313" key="8">
    <source>
        <dbReference type="Proteomes" id="UP001515480"/>
    </source>
</evidence>
<dbReference type="SUPFAM" id="SSF53474">
    <property type="entry name" value="alpha/beta-Hydrolases"/>
    <property type="match status" value="1"/>
</dbReference>
<keyword evidence="4" id="KW-0378">Hydrolase</keyword>
<dbReference type="InterPro" id="IPR008758">
    <property type="entry name" value="Peptidase_S28"/>
</dbReference>
<proteinExistence type="inferred from homology"/>
<keyword evidence="8" id="KW-1185">Reference proteome</keyword>
<protein>
    <recommendedName>
        <fullName evidence="9">Thymus-specific serine protease</fullName>
    </recommendedName>
</protein>
<name>A0AB34IP78_PRYPA</name>
<dbReference type="PANTHER" id="PTHR11010">
    <property type="entry name" value="PROTEASE S28 PRO-X CARBOXYPEPTIDASE-RELATED"/>
    <property type="match status" value="1"/>
</dbReference>
<accession>A0AB34IP78</accession>
<evidence type="ECO:0000256" key="3">
    <source>
        <dbReference type="ARBA" id="ARBA00022729"/>
    </source>
</evidence>
<dbReference type="InterPro" id="IPR029058">
    <property type="entry name" value="AB_hydrolase_fold"/>
</dbReference>
<dbReference type="EMBL" id="JBGBPQ010000021">
    <property type="protein sequence ID" value="KAL1503900.1"/>
    <property type="molecule type" value="Genomic_DNA"/>
</dbReference>
<keyword evidence="5" id="KW-0325">Glycoprotein</keyword>
<dbReference type="Gene3D" id="1.20.120.980">
    <property type="entry name" value="Serine carboxypeptidase S28, SKS domain"/>
    <property type="match status" value="1"/>
</dbReference>
<evidence type="ECO:0000256" key="2">
    <source>
        <dbReference type="ARBA" id="ARBA00022670"/>
    </source>
</evidence>
<comment type="caution">
    <text evidence="7">The sequence shown here is derived from an EMBL/GenBank/DDBJ whole genome shotgun (WGS) entry which is preliminary data.</text>
</comment>
<evidence type="ECO:0000256" key="5">
    <source>
        <dbReference type="ARBA" id="ARBA00023180"/>
    </source>
</evidence>
<dbReference type="PANTHER" id="PTHR11010:SF38">
    <property type="entry name" value="LYSOSOMAL PRO-X CARBOXYPEPTIDASE"/>
    <property type="match status" value="1"/>
</dbReference>
<dbReference type="Gene3D" id="3.40.50.1820">
    <property type="entry name" value="alpha/beta hydrolase"/>
    <property type="match status" value="1"/>
</dbReference>
<evidence type="ECO:0000256" key="6">
    <source>
        <dbReference type="SAM" id="MobiDB-lite"/>
    </source>
</evidence>
<evidence type="ECO:0008006" key="9">
    <source>
        <dbReference type="Google" id="ProtNLM"/>
    </source>
</evidence>
<dbReference type="Pfam" id="PF05577">
    <property type="entry name" value="Peptidase_S28"/>
    <property type="match status" value="1"/>
</dbReference>
<feature type="compositionally biased region" description="Pro residues" evidence="6">
    <location>
        <begin position="12"/>
        <end position="21"/>
    </location>
</feature>